<reference evidence="3 4" key="1">
    <citation type="submission" date="2015-06" db="EMBL/GenBank/DDBJ databases">
        <title>Nucleotide composition analysis revealed diverse host origins of novel circovirus-like genomes in Dianchi and Donghu lake in China.</title>
        <authorList>
            <person name="Ge X.-Y."/>
            <person name="Fang W."/>
            <person name="Wang J."/>
            <person name="Wang M.-N."/>
            <person name="Liu H.-Z."/>
            <person name="Shi Z.-L."/>
        </authorList>
    </citation>
    <scope>NUCLEOTIDE SEQUENCE [LARGE SCALE GENOMIC DNA]</scope>
    <source>
        <strain evidence="3">DHCV-2</strain>
    </source>
</reference>
<evidence type="ECO:0000313" key="3">
    <source>
        <dbReference type="EMBL" id="AMB43000.1"/>
    </source>
</evidence>
<dbReference type="KEGG" id="vg:37627690"/>
<keyword evidence="2" id="KW-0812">Transmembrane</keyword>
<feature type="transmembrane region" description="Helical" evidence="2">
    <location>
        <begin position="20"/>
        <end position="39"/>
    </location>
</feature>
<dbReference type="GeneID" id="37627690"/>
<evidence type="ECO:0000256" key="1">
    <source>
        <dbReference type="SAM" id="MobiDB-lite"/>
    </source>
</evidence>
<feature type="region of interest" description="Disordered" evidence="1">
    <location>
        <begin position="88"/>
        <end position="113"/>
    </location>
</feature>
<sequence>MRNIRNIASTSNNIANFGLVNYAFFSILVHFCNTLKRIFKKTTSFRIRSRTLTTRLSTTGSSNFSKSITTANHTSSLSSLGYRTHSWNPTNSSTSKPTSNSSTAKPTRHTAWC</sequence>
<evidence type="ECO:0000256" key="2">
    <source>
        <dbReference type="SAM" id="Phobius"/>
    </source>
</evidence>
<accession>A0A190WHN0</accession>
<keyword evidence="2" id="KW-0472">Membrane</keyword>
<dbReference type="Proteomes" id="UP000143742">
    <property type="component" value="Segment"/>
</dbReference>
<dbReference type="RefSeq" id="YP_009259736.1">
    <property type="nucleotide sequence ID" value="NC_030474.1"/>
</dbReference>
<evidence type="ECO:0000313" key="4">
    <source>
        <dbReference type="Proteomes" id="UP000143742"/>
    </source>
</evidence>
<name>A0A190WHN0_9VIRU</name>
<keyword evidence="2" id="KW-1133">Transmembrane helix</keyword>
<organism evidence="3 4">
    <name type="scientific">Circovirus-like genome DHCV-2</name>
    <dbReference type="NCBI Taxonomy" id="1788451"/>
    <lineage>
        <taxon>Viruses</taxon>
        <taxon>Monodnaviria</taxon>
        <taxon>Shotokuvirae</taxon>
        <taxon>Cressdnaviricota</taxon>
        <taxon>Arfiviricetes</taxon>
        <taxon>Saturnivirales</taxon>
        <taxon>Kanorauviridae</taxon>
        <taxon>Sakkuthvirus</taxon>
        <taxon>Sakkuthvirus donghis</taxon>
    </lineage>
</organism>
<feature type="compositionally biased region" description="Low complexity" evidence="1">
    <location>
        <begin position="88"/>
        <end position="105"/>
    </location>
</feature>
<keyword evidence="4" id="KW-1185">Reference proteome</keyword>
<protein>
    <submittedName>
        <fullName evidence="3">Uncharacterized protein</fullName>
    </submittedName>
</protein>
<proteinExistence type="predicted"/>
<dbReference type="EMBL" id="KT149408">
    <property type="protein sequence ID" value="AMB43000.1"/>
    <property type="molecule type" value="Genomic_DNA"/>
</dbReference>